<keyword evidence="4 5" id="KW-0963">Cytoplasm</keyword>
<dbReference type="InterPro" id="IPR006016">
    <property type="entry name" value="UspA"/>
</dbReference>
<comment type="similarity">
    <text evidence="2 5">Belongs to the universal stress protein A family.</text>
</comment>
<dbReference type="AlphaFoldDB" id="A0A2T5MJI2"/>
<dbReference type="EMBL" id="QANS01000001">
    <property type="protein sequence ID" value="PTU32732.1"/>
    <property type="molecule type" value="Genomic_DNA"/>
</dbReference>
<feature type="domain" description="UspA" evidence="6">
    <location>
        <begin position="5"/>
        <end position="141"/>
    </location>
</feature>
<comment type="caution">
    <text evidence="7">The sequence shown here is derived from an EMBL/GenBank/DDBJ whole genome shotgun (WGS) entry which is preliminary data.</text>
</comment>
<dbReference type="Pfam" id="PF00582">
    <property type="entry name" value="Usp"/>
    <property type="match status" value="1"/>
</dbReference>
<evidence type="ECO:0000259" key="6">
    <source>
        <dbReference type="Pfam" id="PF00582"/>
    </source>
</evidence>
<dbReference type="GO" id="GO:0005737">
    <property type="term" value="C:cytoplasm"/>
    <property type="evidence" value="ECO:0007669"/>
    <property type="project" value="UniProtKB-SubCell"/>
</dbReference>
<gene>
    <name evidence="7" type="ORF">CJD38_00985</name>
</gene>
<dbReference type="InterPro" id="IPR014729">
    <property type="entry name" value="Rossmann-like_a/b/a_fold"/>
</dbReference>
<organism evidence="7 8">
    <name type="scientific">Stenotrophobium rhamnosiphilum</name>
    <dbReference type="NCBI Taxonomy" id="2029166"/>
    <lineage>
        <taxon>Bacteria</taxon>
        <taxon>Pseudomonadati</taxon>
        <taxon>Pseudomonadota</taxon>
        <taxon>Gammaproteobacteria</taxon>
        <taxon>Nevskiales</taxon>
        <taxon>Nevskiaceae</taxon>
        <taxon>Stenotrophobium</taxon>
    </lineage>
</organism>
<proteinExistence type="inferred from homology"/>
<dbReference type="PANTHER" id="PTHR46268:SF23">
    <property type="entry name" value="UNIVERSAL STRESS PROTEIN A-RELATED"/>
    <property type="match status" value="1"/>
</dbReference>
<dbReference type="PRINTS" id="PR01438">
    <property type="entry name" value="UNVRSLSTRESS"/>
</dbReference>
<keyword evidence="8" id="KW-1185">Reference proteome</keyword>
<protein>
    <recommendedName>
        <fullName evidence="5">Universal stress protein</fullName>
    </recommendedName>
</protein>
<evidence type="ECO:0000256" key="2">
    <source>
        <dbReference type="ARBA" id="ARBA00008791"/>
    </source>
</evidence>
<evidence type="ECO:0000313" key="7">
    <source>
        <dbReference type="EMBL" id="PTU32732.1"/>
    </source>
</evidence>
<accession>A0A2T5MJI2</accession>
<dbReference type="Proteomes" id="UP000244248">
    <property type="component" value="Unassembled WGS sequence"/>
</dbReference>
<reference evidence="7 8" key="1">
    <citation type="submission" date="2018-04" db="EMBL/GenBank/DDBJ databases">
        <title>Novel species isolated from glacier.</title>
        <authorList>
            <person name="Liu Q."/>
            <person name="Xin Y.-H."/>
        </authorList>
    </citation>
    <scope>NUCLEOTIDE SEQUENCE [LARGE SCALE GENOMIC DNA]</scope>
    <source>
        <strain evidence="7 8">GT1R17</strain>
    </source>
</reference>
<evidence type="ECO:0000256" key="1">
    <source>
        <dbReference type="ARBA" id="ARBA00004496"/>
    </source>
</evidence>
<evidence type="ECO:0000256" key="4">
    <source>
        <dbReference type="ARBA" id="ARBA00022490"/>
    </source>
</evidence>
<dbReference type="SUPFAM" id="SSF52402">
    <property type="entry name" value="Adenine nucleotide alpha hydrolases-like"/>
    <property type="match status" value="1"/>
</dbReference>
<dbReference type="RefSeq" id="WP_107938439.1">
    <property type="nucleotide sequence ID" value="NZ_QANS01000001.1"/>
</dbReference>
<dbReference type="PANTHER" id="PTHR46268">
    <property type="entry name" value="STRESS RESPONSE PROTEIN NHAX"/>
    <property type="match status" value="1"/>
</dbReference>
<evidence type="ECO:0000256" key="3">
    <source>
        <dbReference type="ARBA" id="ARBA00011738"/>
    </source>
</evidence>
<comment type="subunit">
    <text evidence="3">Homodimer.</text>
</comment>
<evidence type="ECO:0000313" key="8">
    <source>
        <dbReference type="Proteomes" id="UP000244248"/>
    </source>
</evidence>
<dbReference type="OrthoDB" id="9792500at2"/>
<comment type="subcellular location">
    <subcellularLocation>
        <location evidence="1 5">Cytoplasm</location>
    </subcellularLocation>
</comment>
<evidence type="ECO:0000256" key="5">
    <source>
        <dbReference type="PIRNR" id="PIRNR006276"/>
    </source>
</evidence>
<name>A0A2T5MJI2_9GAMM</name>
<dbReference type="PIRSF" id="PIRSF006276">
    <property type="entry name" value="UspA"/>
    <property type="match status" value="1"/>
</dbReference>
<dbReference type="InterPro" id="IPR006015">
    <property type="entry name" value="Universal_stress_UspA"/>
</dbReference>
<dbReference type="Gene3D" id="3.40.50.620">
    <property type="entry name" value="HUPs"/>
    <property type="match status" value="1"/>
</dbReference>
<sequence length="147" mass="16073">MDNTYSHLLAAIELNDGGERVLKRARDLAKFFSARLSVVHAVEYLPMDAGESMIAAPVNLTEQMQQQAREQLNELCQRLDLPPEAAIVAPGGVVAEILRLSAELNIDLIVIGHQQRRGLAALFSHTDESVVHRAPCDVMVLNIPSAP</sequence>